<evidence type="ECO:0000313" key="2">
    <source>
        <dbReference type="EMBL" id="OJG00674.1"/>
    </source>
</evidence>
<accession>A0A657LXC4</accession>
<organism evidence="2 3">
    <name type="scientific">Pararhizobium antarcticum</name>
    <dbReference type="NCBI Taxonomy" id="1798805"/>
    <lineage>
        <taxon>Bacteria</taxon>
        <taxon>Pseudomonadati</taxon>
        <taxon>Pseudomonadota</taxon>
        <taxon>Alphaproteobacteria</taxon>
        <taxon>Hyphomicrobiales</taxon>
        <taxon>Rhizobiaceae</taxon>
        <taxon>Rhizobium/Agrobacterium group</taxon>
        <taxon>Pararhizobium</taxon>
    </lineage>
</organism>
<name>A0A657LXC4_9HYPH</name>
<reference evidence="2 3" key="1">
    <citation type="submission" date="2016-02" db="EMBL/GenBank/DDBJ databases">
        <title>Genome sequencing of a beta-galactosidase producing bacteria Rhizobium sp. 59.</title>
        <authorList>
            <person name="Wang D."/>
            <person name="Kot W."/>
            <person name="Qin Y."/>
            <person name="Hansen L."/>
            <person name="Naqvi K."/>
            <person name="Rensing C."/>
        </authorList>
    </citation>
    <scope>NUCLEOTIDE SEQUENCE [LARGE SCALE GENOMIC DNA]</scope>
    <source>
        <strain evidence="2 3">59</strain>
    </source>
</reference>
<evidence type="ECO:0000313" key="3">
    <source>
        <dbReference type="Proteomes" id="UP000182661"/>
    </source>
</evidence>
<dbReference type="AlphaFoldDB" id="A0A657LXC4"/>
<protein>
    <submittedName>
        <fullName evidence="2">Uncharacterized protein</fullName>
    </submittedName>
</protein>
<keyword evidence="1" id="KW-0175">Coiled coil</keyword>
<feature type="coiled-coil region" evidence="1">
    <location>
        <begin position="4"/>
        <end position="38"/>
    </location>
</feature>
<dbReference type="EMBL" id="LSRP01000014">
    <property type="protein sequence ID" value="OJG00674.1"/>
    <property type="molecule type" value="Genomic_DNA"/>
</dbReference>
<dbReference type="Proteomes" id="UP000182661">
    <property type="component" value="Unassembled WGS sequence"/>
</dbReference>
<keyword evidence="3" id="KW-1185">Reference proteome</keyword>
<dbReference type="OrthoDB" id="8116923at2"/>
<evidence type="ECO:0000256" key="1">
    <source>
        <dbReference type="SAM" id="Coils"/>
    </source>
</evidence>
<gene>
    <name evidence="2" type="ORF">AX760_25240</name>
</gene>
<dbReference type="RefSeq" id="WP_071831305.1">
    <property type="nucleotide sequence ID" value="NZ_LSRP01000014.1"/>
</dbReference>
<proteinExistence type="predicted"/>
<comment type="caution">
    <text evidence="2">The sequence shown here is derived from an EMBL/GenBank/DDBJ whole genome shotgun (WGS) entry which is preliminary data.</text>
</comment>
<sequence>MQIVDELKRKRGEVSGRIDALRSEIAALEEQRAAFDTVLTVYDPGYRPEEAVPARIRRPSKVSASDVTQLLKGIDKRGSLLRMLREADGPISTGECARLLARQIGIADDDPRLGQLGNVLSRDLDKLVKNGRVRYAPVGDGGRRLWEIAA</sequence>